<sequence length="275" mass="29383">MVWQANKSSIQVMGILNITPDSFSDGGRFQGSEAALRHVEQMLAEGADIVDVGGESTRPGSEQVPVQAELERVVPIIAAIRERFDTVVSVDTSKPEVMLAAVEAGAGLVNDVCALREPGALEICARMSVPICLMHMQGQPRTMQRAPHYEDIVGDISCFFSERIVACEQAGIARDRLILDPGFGFGKTLQHNVNLLSRLDEFSVFGLPILVGVSRKSMIGALLGGRPVDGRLHGSVAAGVIAAMKGANILRVHDVGATVDAVKLMNAVMNEEQRG</sequence>
<dbReference type="Proteomes" id="UP001308005">
    <property type="component" value="Unassembled WGS sequence"/>
</dbReference>
<dbReference type="SUPFAM" id="SSF51717">
    <property type="entry name" value="Dihydropteroate synthetase-like"/>
    <property type="match status" value="1"/>
</dbReference>
<evidence type="ECO:0000256" key="7">
    <source>
        <dbReference type="ARBA" id="ARBA00022842"/>
    </source>
</evidence>
<evidence type="ECO:0000256" key="6">
    <source>
        <dbReference type="ARBA" id="ARBA00022723"/>
    </source>
</evidence>
<protein>
    <recommendedName>
        <fullName evidence="4 9">Dihydropteroate synthase</fullName>
        <shortName evidence="9">DHPS</shortName>
        <ecNumber evidence="4 9">2.5.1.15</ecNumber>
    </recommendedName>
    <alternativeName>
        <fullName evidence="9">Dihydropteroate pyrophosphorylase</fullName>
    </alternativeName>
</protein>
<organism evidence="11 12">
    <name type="scientific">Candidatus Thiothrix phosphatis</name>
    <dbReference type="NCBI Taxonomy" id="3112415"/>
    <lineage>
        <taxon>Bacteria</taxon>
        <taxon>Pseudomonadati</taxon>
        <taxon>Pseudomonadota</taxon>
        <taxon>Gammaproteobacteria</taxon>
        <taxon>Thiotrichales</taxon>
        <taxon>Thiotrichaceae</taxon>
        <taxon>Thiothrix</taxon>
    </lineage>
</organism>
<dbReference type="InterPro" id="IPR011005">
    <property type="entry name" value="Dihydropteroate_synth-like_sf"/>
</dbReference>
<evidence type="ECO:0000256" key="9">
    <source>
        <dbReference type="RuleBase" id="RU361205"/>
    </source>
</evidence>
<dbReference type="InterPro" id="IPR045031">
    <property type="entry name" value="DHP_synth-like"/>
</dbReference>
<dbReference type="Gene3D" id="3.20.20.20">
    <property type="entry name" value="Dihydropteroate synthase-like"/>
    <property type="match status" value="1"/>
</dbReference>
<dbReference type="PROSITE" id="PS50972">
    <property type="entry name" value="PTERIN_BINDING"/>
    <property type="match status" value="1"/>
</dbReference>
<keyword evidence="8 9" id="KW-0289">Folate biosynthesis</keyword>
<comment type="catalytic activity">
    <reaction evidence="1">
        <text>(7,8-dihydropterin-6-yl)methyl diphosphate + 4-aminobenzoate = 7,8-dihydropteroate + diphosphate</text>
        <dbReference type="Rhea" id="RHEA:19949"/>
        <dbReference type="ChEBI" id="CHEBI:17836"/>
        <dbReference type="ChEBI" id="CHEBI:17839"/>
        <dbReference type="ChEBI" id="CHEBI:33019"/>
        <dbReference type="ChEBI" id="CHEBI:72950"/>
        <dbReference type="EC" id="2.5.1.15"/>
    </reaction>
</comment>
<keyword evidence="7 9" id="KW-0460">Magnesium</keyword>
<keyword evidence="5 9" id="KW-0808">Transferase</keyword>
<evidence type="ECO:0000256" key="4">
    <source>
        <dbReference type="ARBA" id="ARBA00012458"/>
    </source>
</evidence>
<comment type="pathway">
    <text evidence="3 9">Cofactor biosynthesis; tetrahydrofolate biosynthesis; 7,8-dihydrofolate from 2-amino-4-hydroxy-6-hydroxymethyl-7,8-dihydropteridine diphosphate and 4-aminobenzoate: step 1/2.</text>
</comment>
<keyword evidence="6 9" id="KW-0479">Metal-binding</keyword>
<dbReference type="PROSITE" id="PS00793">
    <property type="entry name" value="DHPS_2"/>
    <property type="match status" value="1"/>
</dbReference>
<dbReference type="GO" id="GO:0004156">
    <property type="term" value="F:dihydropteroate synthase activity"/>
    <property type="evidence" value="ECO:0007669"/>
    <property type="project" value="UniProtKB-EC"/>
</dbReference>
<accession>A0ABU6D007</accession>
<dbReference type="EMBL" id="JAYMYJ010000133">
    <property type="protein sequence ID" value="MEB4592424.1"/>
    <property type="molecule type" value="Genomic_DNA"/>
</dbReference>
<name>A0ABU6D007_9GAMM</name>
<dbReference type="EC" id="2.5.1.15" evidence="4 9"/>
<feature type="domain" description="Pterin-binding" evidence="10">
    <location>
        <begin position="10"/>
        <end position="263"/>
    </location>
</feature>
<evidence type="ECO:0000256" key="3">
    <source>
        <dbReference type="ARBA" id="ARBA00004763"/>
    </source>
</evidence>
<evidence type="ECO:0000259" key="10">
    <source>
        <dbReference type="PROSITE" id="PS50972"/>
    </source>
</evidence>
<dbReference type="CDD" id="cd00739">
    <property type="entry name" value="DHPS"/>
    <property type="match status" value="1"/>
</dbReference>
<dbReference type="PANTHER" id="PTHR20941">
    <property type="entry name" value="FOLATE SYNTHESIS PROTEINS"/>
    <property type="match status" value="1"/>
</dbReference>
<evidence type="ECO:0000256" key="2">
    <source>
        <dbReference type="ARBA" id="ARBA00001946"/>
    </source>
</evidence>
<evidence type="ECO:0000256" key="5">
    <source>
        <dbReference type="ARBA" id="ARBA00022679"/>
    </source>
</evidence>
<dbReference type="PANTHER" id="PTHR20941:SF1">
    <property type="entry name" value="FOLIC ACID SYNTHESIS PROTEIN FOL1"/>
    <property type="match status" value="1"/>
</dbReference>
<dbReference type="PROSITE" id="PS00792">
    <property type="entry name" value="DHPS_1"/>
    <property type="match status" value="1"/>
</dbReference>
<keyword evidence="12" id="KW-1185">Reference proteome</keyword>
<evidence type="ECO:0000256" key="1">
    <source>
        <dbReference type="ARBA" id="ARBA00000012"/>
    </source>
</evidence>
<dbReference type="InterPro" id="IPR000489">
    <property type="entry name" value="Pterin-binding_dom"/>
</dbReference>
<evidence type="ECO:0000313" key="12">
    <source>
        <dbReference type="Proteomes" id="UP001308005"/>
    </source>
</evidence>
<reference evidence="12" key="1">
    <citation type="submission" date="2023-07" db="EMBL/GenBank/DDBJ databases">
        <title>The carbon used by Thiothrix.</title>
        <authorList>
            <person name="Chen L."/>
        </authorList>
    </citation>
    <scope>NUCLEOTIDE SEQUENCE [LARGE SCALE GENOMIC DNA]</scope>
</reference>
<evidence type="ECO:0000256" key="8">
    <source>
        <dbReference type="ARBA" id="ARBA00022909"/>
    </source>
</evidence>
<dbReference type="InterPro" id="IPR006390">
    <property type="entry name" value="DHP_synth_dom"/>
</dbReference>
<dbReference type="NCBIfam" id="TIGR01496">
    <property type="entry name" value="DHPS"/>
    <property type="match status" value="1"/>
</dbReference>
<comment type="similarity">
    <text evidence="9">Belongs to the DHPS family.</text>
</comment>
<proteinExistence type="inferred from homology"/>
<comment type="caution">
    <text evidence="11">The sequence shown here is derived from an EMBL/GenBank/DDBJ whole genome shotgun (WGS) entry which is preliminary data.</text>
</comment>
<evidence type="ECO:0000313" key="11">
    <source>
        <dbReference type="EMBL" id="MEB4592424.1"/>
    </source>
</evidence>
<comment type="function">
    <text evidence="9">Catalyzes the condensation of para-aminobenzoate (pABA) with 6-hydroxymethyl-7,8-dihydropterin diphosphate (DHPt-PP) to form 7,8-dihydropteroate (H2Pte), the immediate precursor of folate derivatives.</text>
</comment>
<comment type="cofactor">
    <cofactor evidence="2 9">
        <name>Mg(2+)</name>
        <dbReference type="ChEBI" id="CHEBI:18420"/>
    </cofactor>
</comment>
<gene>
    <name evidence="11" type="primary">folP</name>
    <name evidence="11" type="ORF">VSS37_15665</name>
</gene>
<dbReference type="Pfam" id="PF00809">
    <property type="entry name" value="Pterin_bind"/>
    <property type="match status" value="1"/>
</dbReference>